<evidence type="ECO:0000313" key="3">
    <source>
        <dbReference type="Proteomes" id="UP001642483"/>
    </source>
</evidence>
<dbReference type="Proteomes" id="UP001642483">
    <property type="component" value="Unassembled WGS sequence"/>
</dbReference>
<comment type="caution">
    <text evidence="2">The sequence shown here is derived from an EMBL/GenBank/DDBJ whole genome shotgun (WGS) entry which is preliminary data.</text>
</comment>
<keyword evidence="3" id="KW-1185">Reference proteome</keyword>
<organism evidence="2 3">
    <name type="scientific">Clavelina lepadiformis</name>
    <name type="common">Light-bulb sea squirt</name>
    <name type="synonym">Ascidia lepadiformis</name>
    <dbReference type="NCBI Taxonomy" id="159417"/>
    <lineage>
        <taxon>Eukaryota</taxon>
        <taxon>Metazoa</taxon>
        <taxon>Chordata</taxon>
        <taxon>Tunicata</taxon>
        <taxon>Ascidiacea</taxon>
        <taxon>Aplousobranchia</taxon>
        <taxon>Clavelinidae</taxon>
        <taxon>Clavelina</taxon>
    </lineage>
</organism>
<sequence>MRSLIVPHYTQCGSHSIFYHHLRLAGHALYEWIHLDSLELSSMARNRLEKYHARRHYLFSEKQRRQKHKQKEATSINLPSSNSPVPPVFTNLSSSPGSTEPHPAPASAEENKNLQIGRSFARITSRGRRLRQILCKIYNVKLWYRLP</sequence>
<dbReference type="EMBL" id="CAWYQH010000057">
    <property type="protein sequence ID" value="CAK8678643.1"/>
    <property type="molecule type" value="Genomic_DNA"/>
</dbReference>
<gene>
    <name evidence="2" type="ORF">CVLEPA_LOCUS8550</name>
</gene>
<feature type="region of interest" description="Disordered" evidence="1">
    <location>
        <begin position="59"/>
        <end position="111"/>
    </location>
</feature>
<proteinExistence type="predicted"/>
<name>A0ABP0FI29_CLALP</name>
<reference evidence="2 3" key="1">
    <citation type="submission" date="2024-02" db="EMBL/GenBank/DDBJ databases">
        <authorList>
            <person name="Daric V."/>
            <person name="Darras S."/>
        </authorList>
    </citation>
    <scope>NUCLEOTIDE SEQUENCE [LARGE SCALE GENOMIC DNA]</scope>
</reference>
<evidence type="ECO:0000256" key="1">
    <source>
        <dbReference type="SAM" id="MobiDB-lite"/>
    </source>
</evidence>
<accession>A0ABP0FI29</accession>
<protein>
    <submittedName>
        <fullName evidence="2">Uncharacterized protein</fullName>
    </submittedName>
</protein>
<evidence type="ECO:0000313" key="2">
    <source>
        <dbReference type="EMBL" id="CAK8678643.1"/>
    </source>
</evidence>